<sequence length="62" mass="7370">MRYTFLIKQDGGQHLSRSRIYVVLIFISDKHWVYDAFVYKTVNLPDSRQVNRIPVLVKLCID</sequence>
<dbReference type="Proteomes" id="UP000199045">
    <property type="component" value="Unassembled WGS sequence"/>
</dbReference>
<dbReference type="EMBL" id="FNBN01000008">
    <property type="protein sequence ID" value="SDG99844.1"/>
    <property type="molecule type" value="Genomic_DNA"/>
</dbReference>
<dbReference type="STRING" id="104663.SAMN04488121_1082"/>
<dbReference type="AlphaFoldDB" id="A0A1G7YTV7"/>
<protein>
    <submittedName>
        <fullName evidence="1">Uncharacterized protein</fullName>
    </submittedName>
</protein>
<evidence type="ECO:0000313" key="1">
    <source>
        <dbReference type="EMBL" id="SDG99844.1"/>
    </source>
</evidence>
<accession>A0A1G7YTV7</accession>
<reference evidence="1 2" key="1">
    <citation type="submission" date="2016-10" db="EMBL/GenBank/DDBJ databases">
        <authorList>
            <person name="de Groot N.N."/>
        </authorList>
    </citation>
    <scope>NUCLEOTIDE SEQUENCE [LARGE SCALE GENOMIC DNA]</scope>
    <source>
        <strain evidence="1 2">DSM 527</strain>
    </source>
</reference>
<evidence type="ECO:0000313" key="2">
    <source>
        <dbReference type="Proteomes" id="UP000199045"/>
    </source>
</evidence>
<organism evidence="1 2">
    <name type="scientific">Chitinophaga filiformis</name>
    <name type="common">Myxococcus filiformis</name>
    <name type="synonym">Flexibacter filiformis</name>
    <dbReference type="NCBI Taxonomy" id="104663"/>
    <lineage>
        <taxon>Bacteria</taxon>
        <taxon>Pseudomonadati</taxon>
        <taxon>Bacteroidota</taxon>
        <taxon>Chitinophagia</taxon>
        <taxon>Chitinophagales</taxon>
        <taxon>Chitinophagaceae</taxon>
        <taxon>Chitinophaga</taxon>
    </lineage>
</organism>
<name>A0A1G7YTV7_CHIFI</name>
<gene>
    <name evidence="1" type="ORF">SAMN04488121_1082</name>
</gene>
<proteinExistence type="predicted"/>